<evidence type="ECO:0000313" key="4">
    <source>
        <dbReference type="EMBL" id="CAD7455267.1"/>
    </source>
</evidence>
<dbReference type="PROSITE" id="PS00763">
    <property type="entry name" value="GLUTATHIONE_PEROXID_2"/>
    <property type="match status" value="1"/>
</dbReference>
<dbReference type="EMBL" id="OE000863">
    <property type="protein sequence ID" value="CAD7455267.1"/>
    <property type="molecule type" value="Genomic_DNA"/>
</dbReference>
<dbReference type="InterPro" id="IPR029760">
    <property type="entry name" value="GPX_CS"/>
</dbReference>
<dbReference type="PROSITE" id="PS51355">
    <property type="entry name" value="GLUTATHIONE_PEROXID_3"/>
    <property type="match status" value="1"/>
</dbReference>
<dbReference type="Gene3D" id="3.40.30.10">
    <property type="entry name" value="Glutaredoxin"/>
    <property type="match status" value="1"/>
</dbReference>
<evidence type="ECO:0000256" key="1">
    <source>
        <dbReference type="ARBA" id="ARBA00006926"/>
    </source>
</evidence>
<dbReference type="GO" id="GO:0006979">
    <property type="term" value="P:response to oxidative stress"/>
    <property type="evidence" value="ECO:0007669"/>
    <property type="project" value="InterPro"/>
</dbReference>
<evidence type="ECO:0000256" key="2">
    <source>
        <dbReference type="ARBA" id="ARBA00022559"/>
    </source>
</evidence>
<dbReference type="GO" id="GO:0004602">
    <property type="term" value="F:glutathione peroxidase activity"/>
    <property type="evidence" value="ECO:0007669"/>
    <property type="project" value="TreeGrafter"/>
</dbReference>
<evidence type="ECO:0000256" key="3">
    <source>
        <dbReference type="ARBA" id="ARBA00023002"/>
    </source>
</evidence>
<comment type="similarity">
    <text evidence="1">Belongs to the glutathione peroxidase family.</text>
</comment>
<dbReference type="PANTHER" id="PTHR11592:SF81">
    <property type="entry name" value="GLUTATHIONE PEROXIDASE"/>
    <property type="match status" value="1"/>
</dbReference>
<proteinExistence type="inferred from homology"/>
<organism evidence="4">
    <name type="scientific">Timema tahoe</name>
    <dbReference type="NCBI Taxonomy" id="61484"/>
    <lineage>
        <taxon>Eukaryota</taxon>
        <taxon>Metazoa</taxon>
        <taxon>Ecdysozoa</taxon>
        <taxon>Arthropoda</taxon>
        <taxon>Hexapoda</taxon>
        <taxon>Insecta</taxon>
        <taxon>Pterygota</taxon>
        <taxon>Neoptera</taxon>
        <taxon>Polyneoptera</taxon>
        <taxon>Phasmatodea</taxon>
        <taxon>Timematodea</taxon>
        <taxon>Timematoidea</taxon>
        <taxon>Timematidae</taxon>
        <taxon>Timema</taxon>
    </lineage>
</organism>
<dbReference type="PANTHER" id="PTHR11592">
    <property type="entry name" value="GLUTATHIONE PEROXIDASE"/>
    <property type="match status" value="1"/>
</dbReference>
<protein>
    <recommendedName>
        <fullName evidence="5">Glutathione peroxidase</fullName>
    </recommendedName>
</protein>
<dbReference type="SUPFAM" id="SSF52833">
    <property type="entry name" value="Thioredoxin-like"/>
    <property type="match status" value="1"/>
</dbReference>
<dbReference type="InterPro" id="IPR036249">
    <property type="entry name" value="Thioredoxin-like_sf"/>
</dbReference>
<reference evidence="4" key="1">
    <citation type="submission" date="2020-11" db="EMBL/GenBank/DDBJ databases">
        <authorList>
            <person name="Tran Van P."/>
        </authorList>
    </citation>
    <scope>NUCLEOTIDE SEQUENCE</scope>
</reference>
<dbReference type="CDD" id="cd00340">
    <property type="entry name" value="GSH_Peroxidase"/>
    <property type="match status" value="1"/>
</dbReference>
<accession>A0A7R9IC37</accession>
<dbReference type="InterPro" id="IPR000889">
    <property type="entry name" value="Glutathione_peroxidase"/>
</dbReference>
<evidence type="ECO:0008006" key="5">
    <source>
        <dbReference type="Google" id="ProtNLM"/>
    </source>
</evidence>
<name>A0A7R9IC37_9NEOP</name>
<dbReference type="AlphaFoldDB" id="A0A7R9IC37"/>
<keyword evidence="3" id="KW-0560">Oxidoreductase</keyword>
<dbReference type="Pfam" id="PF00255">
    <property type="entry name" value="GSHPx"/>
    <property type="match status" value="1"/>
</dbReference>
<keyword evidence="2" id="KW-0575">Peroxidase</keyword>
<sequence>MDRVSSEWVLKECVPIVSVEKSPVLVHTSLDERSNRFTFIWQVSPRVCFVVHVTSEIAATELPPTAEDGEIEARIPVSGVPNGVQTGHSLPFPLSKITSDLSEPASVATWSNALLSQMVLEALAALLLVAAGGQAAVQRVPSVLCNNNSGYDSIYNYTLPDLWETQNISLARYTGKVKVDLVGVRSHDLTYDYVKVDLVGVRSHDLAYEYVKVDLVAFTGHYWGLNALQSTFQDLVVLGFPCNQFGMQEPGANASEISNGIRHVRPGNGFNPNFLLFMKIDVNGEKEQPLFTYLKKQCPPTRNGFAESKNLFYSPLMNNDIRWNFEKFLVNRQGVPVKRYDPSTIPDDIHNDISELTQHSELAFTGR</sequence>
<gene>
    <name evidence="4" type="ORF">TTEB3V08_LOCUS3347</name>
</gene>